<name>A0ABR8JBZ5_9NOST</name>
<dbReference type="EMBL" id="JACJTQ010000104">
    <property type="protein sequence ID" value="MBD2695249.1"/>
    <property type="molecule type" value="Genomic_DNA"/>
</dbReference>
<reference evidence="1 2" key="1">
    <citation type="journal article" date="2020" name="ISME J.">
        <title>Comparative genomics reveals insights into cyanobacterial evolution and habitat adaptation.</title>
        <authorList>
            <person name="Chen M.Y."/>
            <person name="Teng W.K."/>
            <person name="Zhao L."/>
            <person name="Hu C.X."/>
            <person name="Zhou Y.K."/>
            <person name="Han B.P."/>
            <person name="Song L.R."/>
            <person name="Shu W.S."/>
        </authorList>
    </citation>
    <scope>NUCLEOTIDE SEQUENCE [LARGE SCALE GENOMIC DNA]</scope>
    <source>
        <strain evidence="1 2">FACHB-362</strain>
    </source>
</reference>
<proteinExistence type="predicted"/>
<dbReference type="Proteomes" id="UP000660381">
    <property type="component" value="Unassembled WGS sequence"/>
</dbReference>
<protein>
    <submittedName>
        <fullName evidence="1">Site-specific integrase</fullName>
    </submittedName>
</protein>
<evidence type="ECO:0000313" key="2">
    <source>
        <dbReference type="Proteomes" id="UP000660381"/>
    </source>
</evidence>
<accession>A0ABR8JBZ5</accession>
<organism evidence="1 2">
    <name type="scientific">Anabaena catenula FACHB-362</name>
    <dbReference type="NCBI Taxonomy" id="2692877"/>
    <lineage>
        <taxon>Bacteria</taxon>
        <taxon>Bacillati</taxon>
        <taxon>Cyanobacteriota</taxon>
        <taxon>Cyanophyceae</taxon>
        <taxon>Nostocales</taxon>
        <taxon>Nostocaceae</taxon>
        <taxon>Anabaena</taxon>
    </lineage>
</organism>
<feature type="non-terminal residue" evidence="1">
    <location>
        <position position="45"/>
    </location>
</feature>
<comment type="caution">
    <text evidence="1">The sequence shown here is derived from an EMBL/GenBank/DDBJ whole genome shotgun (WGS) entry which is preliminary data.</text>
</comment>
<keyword evidence="2" id="KW-1185">Reference proteome</keyword>
<evidence type="ECO:0000313" key="1">
    <source>
        <dbReference type="EMBL" id="MBD2695249.1"/>
    </source>
</evidence>
<gene>
    <name evidence="1" type="ORF">H6G68_26670</name>
</gene>
<sequence length="45" mass="5127">MDITNVEVSNVEILPPSSSKVVSRDTAQPVTAELVEEVIRQYYYR</sequence>